<keyword evidence="5 7" id="KW-0862">Zinc</keyword>
<dbReference type="Gene3D" id="1.10.150.900">
    <property type="match status" value="1"/>
</dbReference>
<dbReference type="PROSITE" id="PS00758">
    <property type="entry name" value="ARGE_DAPE_CPG2_1"/>
    <property type="match status" value="1"/>
</dbReference>
<dbReference type="Proteomes" id="UP000475325">
    <property type="component" value="Unassembled WGS sequence"/>
</dbReference>
<dbReference type="GO" id="GO:0046872">
    <property type="term" value="F:metal ion binding"/>
    <property type="evidence" value="ECO:0007669"/>
    <property type="project" value="UniProtKB-KW"/>
</dbReference>
<organism evidence="10 12">
    <name type="scientific">Orbilia oligospora</name>
    <name type="common">Nematode-trapping fungus</name>
    <name type="synonym">Arthrobotrys oligospora</name>
    <dbReference type="NCBI Taxonomy" id="2813651"/>
    <lineage>
        <taxon>Eukaryota</taxon>
        <taxon>Fungi</taxon>
        <taxon>Dikarya</taxon>
        <taxon>Ascomycota</taxon>
        <taxon>Pezizomycotina</taxon>
        <taxon>Orbiliomycetes</taxon>
        <taxon>Orbiliales</taxon>
        <taxon>Orbiliaceae</taxon>
        <taxon>Orbilia</taxon>
    </lineage>
</organism>
<dbReference type="GO" id="GO:0004181">
    <property type="term" value="F:metallocarboxypeptidase activity"/>
    <property type="evidence" value="ECO:0007669"/>
    <property type="project" value="InterPro"/>
</dbReference>
<feature type="binding site" evidence="7">
    <location>
        <position position="241"/>
    </location>
    <ligand>
        <name>Zn(2+)</name>
        <dbReference type="ChEBI" id="CHEBI:29105"/>
        <label>1</label>
    </ligand>
</feature>
<feature type="binding site" evidence="7">
    <location>
        <position position="206"/>
    </location>
    <ligand>
        <name>Zn(2+)</name>
        <dbReference type="ChEBI" id="CHEBI:29105"/>
        <label>2</label>
    </ligand>
</feature>
<gene>
    <name evidence="10" type="ORF">TWF102_005247</name>
    <name evidence="11" type="ORF">TWF703_006667</name>
</gene>
<comment type="similarity">
    <text evidence="1">Belongs to the peptidase M20A family.</text>
</comment>
<comment type="caution">
    <text evidence="10">The sequence shown here is derived from an EMBL/GenBank/DDBJ whole genome shotgun (WGS) entry which is preliminary data.</text>
</comment>
<sequence length="604" mass="67900">MGKPEALLPKDSKDLAGQKAFYHSCPQDDRYRKYILKFFGLLAVSLLGVTLYRGYVSSLGPEPFNICQVGALEYSDKPLGTHGPRNKPRRRQNIEKLCPRIEPIYPEINAPGLSRAIAYLKSPDFLFQSAKTLGDAIKVRTAVYDDFGEVGRDDRWNRMGRFHDYLHNAFPVVSRHLLVKFVNAYGLVYEWRGSNEDLRPILLTAHQDVVPIDQETLEQWWHHPYSGHFDGKDVWGRGALDDKNQLVAIMETINLLIRGGFKPARGIVLAFGFDEETGGDQGAHYIGEYLLDTYGEDGFSIIIDEGSSMQSEFGSDIMVISTAEKGFLNQEITIKMHGGHSSIPPPHSSIGIISEIVVALESHRFERVFSDDNPLFDFLACSAAHAKYFPKELYDYIIQDDKQALADALVKLNPRFDADLRSTTAVTTICGGTKINALPEYVTLGMNHRIRRGSSISEVTNATADLVSSIAKKHGLNLIAYPEHKKNYAESSITIEIKNQREPSPLTSSRVDIPSAFKLVAGNTRAVFGENLVVTAGLNMGNTDTFWYTKLSKNIFRYAPMPVVKKNMHGVNERVPIKGHLAMVEWFFHFILLTSEVEEYWFLE</sequence>
<feature type="binding site" evidence="7">
    <location>
        <position position="304"/>
    </location>
    <ligand>
        <name>Zn(2+)</name>
        <dbReference type="ChEBI" id="CHEBI:29105"/>
        <label>2</label>
    </ligand>
</feature>
<dbReference type="PANTHER" id="PTHR45962">
    <property type="entry name" value="N-FATTY-ACYL-AMINO ACID SYNTHASE/HYDROLASE PM20D1"/>
    <property type="match status" value="1"/>
</dbReference>
<feature type="active site" description="Proton acceptor" evidence="6">
    <location>
        <position position="275"/>
    </location>
</feature>
<evidence type="ECO:0000256" key="5">
    <source>
        <dbReference type="ARBA" id="ARBA00022833"/>
    </source>
</evidence>
<dbReference type="InterPro" id="IPR036264">
    <property type="entry name" value="Bact_exopeptidase_dim_dom"/>
</dbReference>
<evidence type="ECO:0000256" key="6">
    <source>
        <dbReference type="PIRSR" id="PIRSR037217-1"/>
    </source>
</evidence>
<dbReference type="CDD" id="cd05674">
    <property type="entry name" value="M20_yscS"/>
    <property type="match status" value="1"/>
</dbReference>
<proteinExistence type="inferred from homology"/>
<keyword evidence="3 7" id="KW-0479">Metal-binding</keyword>
<keyword evidence="8" id="KW-0812">Transmembrane</keyword>
<dbReference type="EMBL" id="WIQZ01000039">
    <property type="protein sequence ID" value="KAF3133610.1"/>
    <property type="molecule type" value="Genomic_DNA"/>
</dbReference>
<feature type="binding site" evidence="7">
    <location>
        <position position="569"/>
    </location>
    <ligand>
        <name>Zn(2+)</name>
        <dbReference type="ChEBI" id="CHEBI:29105"/>
        <label>1</label>
    </ligand>
</feature>
<evidence type="ECO:0000256" key="4">
    <source>
        <dbReference type="ARBA" id="ARBA00022801"/>
    </source>
</evidence>
<feature type="domain" description="Peptidase M20 dimerisation" evidence="9">
    <location>
        <begin position="322"/>
        <end position="473"/>
    </location>
</feature>
<feature type="transmembrane region" description="Helical" evidence="8">
    <location>
        <begin position="34"/>
        <end position="55"/>
    </location>
</feature>
<evidence type="ECO:0000256" key="2">
    <source>
        <dbReference type="ARBA" id="ARBA00022670"/>
    </source>
</evidence>
<dbReference type="InterPro" id="IPR001261">
    <property type="entry name" value="ArgE/DapE_CS"/>
</dbReference>
<evidence type="ECO:0000259" key="9">
    <source>
        <dbReference type="Pfam" id="PF07687"/>
    </source>
</evidence>
<dbReference type="Gene3D" id="3.30.70.360">
    <property type="match status" value="1"/>
</dbReference>
<keyword evidence="4" id="KW-0378">Hydrolase</keyword>
<dbReference type="SUPFAM" id="SSF53187">
    <property type="entry name" value="Zn-dependent exopeptidases"/>
    <property type="match status" value="1"/>
</dbReference>
<dbReference type="GO" id="GO:0051603">
    <property type="term" value="P:proteolysis involved in protein catabolic process"/>
    <property type="evidence" value="ECO:0007669"/>
    <property type="project" value="TreeGrafter"/>
</dbReference>
<evidence type="ECO:0000313" key="13">
    <source>
        <dbReference type="Proteomes" id="UP000480548"/>
    </source>
</evidence>
<evidence type="ECO:0000313" key="12">
    <source>
        <dbReference type="Proteomes" id="UP000475325"/>
    </source>
</evidence>
<evidence type="ECO:0000256" key="7">
    <source>
        <dbReference type="PIRSR" id="PIRSR037217-2"/>
    </source>
</evidence>
<accession>A0A7C8NQA0</accession>
<feature type="active site" evidence="6">
    <location>
        <position position="208"/>
    </location>
</feature>
<dbReference type="Gene3D" id="3.40.630.10">
    <property type="entry name" value="Zn peptidases"/>
    <property type="match status" value="1"/>
</dbReference>
<name>A0A7C8NQA0_ORBOL</name>
<feature type="binding site" evidence="7">
    <location>
        <position position="241"/>
    </location>
    <ligand>
        <name>Zn(2+)</name>
        <dbReference type="ChEBI" id="CHEBI:29105"/>
        <label>2</label>
    </ligand>
</feature>
<evidence type="ECO:0000313" key="10">
    <source>
        <dbReference type="EMBL" id="KAF3100360.1"/>
    </source>
</evidence>
<dbReference type="Pfam" id="PF07687">
    <property type="entry name" value="M20_dimer"/>
    <property type="match status" value="1"/>
</dbReference>
<dbReference type="PIRSF" id="PIRSF037217">
    <property type="entry name" value="Carboxypeptidase_S"/>
    <property type="match status" value="1"/>
</dbReference>
<dbReference type="Proteomes" id="UP000480548">
    <property type="component" value="Unassembled WGS sequence"/>
</dbReference>
<dbReference type="Pfam" id="PF01546">
    <property type="entry name" value="Peptidase_M20"/>
    <property type="match status" value="1"/>
</dbReference>
<dbReference type="EMBL" id="WIQW01000026">
    <property type="protein sequence ID" value="KAF3100360.1"/>
    <property type="molecule type" value="Genomic_DNA"/>
</dbReference>
<dbReference type="AlphaFoldDB" id="A0A7C8NQA0"/>
<evidence type="ECO:0000256" key="8">
    <source>
        <dbReference type="SAM" id="Phobius"/>
    </source>
</evidence>
<protein>
    <recommendedName>
        <fullName evidence="9">Peptidase M20 dimerisation domain-containing protein</fullName>
    </recommendedName>
</protein>
<keyword evidence="2" id="KW-0645">Protease</keyword>
<dbReference type="GO" id="GO:0000328">
    <property type="term" value="C:fungal-type vacuole lumen"/>
    <property type="evidence" value="ECO:0007669"/>
    <property type="project" value="TreeGrafter"/>
</dbReference>
<dbReference type="InterPro" id="IPR047177">
    <property type="entry name" value="Pept_M20A"/>
</dbReference>
<evidence type="ECO:0000256" key="1">
    <source>
        <dbReference type="ARBA" id="ARBA00006247"/>
    </source>
</evidence>
<keyword evidence="8" id="KW-1133">Transmembrane helix</keyword>
<reference evidence="12 13" key="1">
    <citation type="submission" date="2019-06" db="EMBL/GenBank/DDBJ databases">
        <authorList>
            <person name="Palmer J.M."/>
        </authorList>
    </citation>
    <scope>NUCLEOTIDE SEQUENCE [LARGE SCALE GENOMIC DNA]</scope>
    <source>
        <strain evidence="10 12">TWF102</strain>
        <strain evidence="11 13">TWF703</strain>
    </source>
</reference>
<dbReference type="SUPFAM" id="SSF55031">
    <property type="entry name" value="Bacterial exopeptidase dimerisation domain"/>
    <property type="match status" value="1"/>
</dbReference>
<evidence type="ECO:0000256" key="3">
    <source>
        <dbReference type="ARBA" id="ARBA00022723"/>
    </source>
</evidence>
<dbReference type="InterPro" id="IPR011650">
    <property type="entry name" value="Peptidase_M20_dimer"/>
</dbReference>
<keyword evidence="8" id="KW-0472">Membrane</keyword>
<feature type="binding site" evidence="7">
    <location>
        <position position="276"/>
    </location>
    <ligand>
        <name>Zn(2+)</name>
        <dbReference type="ChEBI" id="CHEBI:29105"/>
        <label>1</label>
    </ligand>
</feature>
<evidence type="ECO:0000313" key="11">
    <source>
        <dbReference type="EMBL" id="KAF3133610.1"/>
    </source>
</evidence>
<dbReference type="InterPro" id="IPR017141">
    <property type="entry name" value="Pept_M20_carboxypep"/>
</dbReference>
<dbReference type="PANTHER" id="PTHR45962:SF1">
    <property type="entry name" value="N-FATTY-ACYL-AMINO ACID SYNTHASE_HYDROLASE PM20D1"/>
    <property type="match status" value="1"/>
</dbReference>
<dbReference type="InterPro" id="IPR002933">
    <property type="entry name" value="Peptidase_M20"/>
</dbReference>